<evidence type="ECO:0000313" key="2">
    <source>
        <dbReference type="Proteomes" id="UP001163823"/>
    </source>
</evidence>
<comment type="caution">
    <text evidence="1">The sequence shown here is derived from an EMBL/GenBank/DDBJ whole genome shotgun (WGS) entry which is preliminary data.</text>
</comment>
<sequence>MLSDLIVICKAKDCTAASTFANSFSSVSCVQATLFVCISLETKDQLLSFDFVCLGPEIKDSKDSKMERVTASTSLNMLINSAFSWSLFAVAKVHFFSIAFKFPKDLWIAFLATFLETNESLAAVHTSNSLRDPSNSLSTHFSWLSWTILC</sequence>
<dbReference type="EMBL" id="JARAOO010000002">
    <property type="protein sequence ID" value="KAJ7978685.1"/>
    <property type="molecule type" value="Genomic_DNA"/>
</dbReference>
<gene>
    <name evidence="1" type="ORF">O6P43_002177</name>
</gene>
<keyword evidence="2" id="KW-1185">Reference proteome</keyword>
<organism evidence="1 2">
    <name type="scientific">Quillaja saponaria</name>
    <name type="common">Soap bark tree</name>
    <dbReference type="NCBI Taxonomy" id="32244"/>
    <lineage>
        <taxon>Eukaryota</taxon>
        <taxon>Viridiplantae</taxon>
        <taxon>Streptophyta</taxon>
        <taxon>Embryophyta</taxon>
        <taxon>Tracheophyta</taxon>
        <taxon>Spermatophyta</taxon>
        <taxon>Magnoliopsida</taxon>
        <taxon>eudicotyledons</taxon>
        <taxon>Gunneridae</taxon>
        <taxon>Pentapetalae</taxon>
        <taxon>rosids</taxon>
        <taxon>fabids</taxon>
        <taxon>Fabales</taxon>
        <taxon>Quillajaceae</taxon>
        <taxon>Quillaja</taxon>
    </lineage>
</organism>
<name>A0AAD7VK93_QUISA</name>
<dbReference type="Proteomes" id="UP001163823">
    <property type="component" value="Chromosome 2"/>
</dbReference>
<dbReference type="KEGG" id="qsa:O6P43_002177"/>
<proteinExistence type="predicted"/>
<evidence type="ECO:0000313" key="1">
    <source>
        <dbReference type="EMBL" id="KAJ7978685.1"/>
    </source>
</evidence>
<reference evidence="1" key="1">
    <citation type="journal article" date="2023" name="Science">
        <title>Elucidation of the pathway for biosynthesis of saponin adjuvants from the soapbark tree.</title>
        <authorList>
            <person name="Reed J."/>
            <person name="Orme A."/>
            <person name="El-Demerdash A."/>
            <person name="Owen C."/>
            <person name="Martin L.B.B."/>
            <person name="Misra R.C."/>
            <person name="Kikuchi S."/>
            <person name="Rejzek M."/>
            <person name="Martin A.C."/>
            <person name="Harkess A."/>
            <person name="Leebens-Mack J."/>
            <person name="Louveau T."/>
            <person name="Stephenson M.J."/>
            <person name="Osbourn A."/>
        </authorList>
    </citation>
    <scope>NUCLEOTIDE SEQUENCE</scope>
    <source>
        <strain evidence="1">S10</strain>
    </source>
</reference>
<dbReference type="AlphaFoldDB" id="A0AAD7VK93"/>
<accession>A0AAD7VK93</accession>
<protein>
    <submittedName>
        <fullName evidence="1">Uncharacterized protein</fullName>
    </submittedName>
</protein>